<dbReference type="PROSITE" id="PS50026">
    <property type="entry name" value="EGF_3"/>
    <property type="match status" value="1"/>
</dbReference>
<dbReference type="PROSITE" id="PS50927">
    <property type="entry name" value="BULB_LECTIN"/>
    <property type="match status" value="1"/>
</dbReference>
<dbReference type="Pfam" id="PF01453">
    <property type="entry name" value="B_lectin"/>
    <property type="match status" value="1"/>
</dbReference>
<keyword evidence="5 11" id="KW-1133">Transmembrane helix</keyword>
<comment type="catalytic activity">
    <reaction evidence="9">
        <text>L-seryl-[protein] + ATP = O-phospho-L-seryl-[protein] + ADP + H(+)</text>
        <dbReference type="Rhea" id="RHEA:17989"/>
        <dbReference type="Rhea" id="RHEA-COMP:9863"/>
        <dbReference type="Rhea" id="RHEA-COMP:11604"/>
        <dbReference type="ChEBI" id="CHEBI:15378"/>
        <dbReference type="ChEBI" id="CHEBI:29999"/>
        <dbReference type="ChEBI" id="CHEBI:30616"/>
        <dbReference type="ChEBI" id="CHEBI:83421"/>
        <dbReference type="ChEBI" id="CHEBI:456216"/>
        <dbReference type="EC" id="2.7.11.1"/>
    </reaction>
</comment>
<dbReference type="FunFam" id="2.90.10.10:FF:000021">
    <property type="entry name" value="Serine/threonine-protein kinase"/>
    <property type="match status" value="1"/>
</dbReference>
<evidence type="ECO:0000256" key="8">
    <source>
        <dbReference type="ARBA" id="ARBA00047899"/>
    </source>
</evidence>
<accession>A0A3L6QZB1</accession>
<feature type="transmembrane region" description="Helical" evidence="11">
    <location>
        <begin position="410"/>
        <end position="435"/>
    </location>
</feature>
<evidence type="ECO:0000256" key="5">
    <source>
        <dbReference type="ARBA" id="ARBA00022989"/>
    </source>
</evidence>
<dbReference type="EMBL" id="PQIB02000010">
    <property type="protein sequence ID" value="RLM92355.1"/>
    <property type="molecule type" value="Genomic_DNA"/>
</dbReference>
<dbReference type="STRING" id="4540.A0A3L6QZB1"/>
<feature type="domain" description="EGF-like" evidence="13">
    <location>
        <begin position="236"/>
        <end position="272"/>
    </location>
</feature>
<comment type="subcellular location">
    <subcellularLocation>
        <location evidence="1">Membrane</location>
        <topology evidence="1">Single-pass type I membrane protein</topology>
    </subcellularLocation>
</comment>
<dbReference type="CDD" id="cd00028">
    <property type="entry name" value="B_lectin"/>
    <property type="match status" value="1"/>
</dbReference>
<dbReference type="CDD" id="cd00054">
    <property type="entry name" value="EGF_CA"/>
    <property type="match status" value="1"/>
</dbReference>
<dbReference type="GO" id="GO:0016020">
    <property type="term" value="C:membrane"/>
    <property type="evidence" value="ECO:0007669"/>
    <property type="project" value="UniProtKB-SubCell"/>
</dbReference>
<evidence type="ECO:0000259" key="14">
    <source>
        <dbReference type="PROSITE" id="PS50927"/>
    </source>
</evidence>
<evidence type="ECO:0000256" key="3">
    <source>
        <dbReference type="ARBA" id="ARBA00022692"/>
    </source>
</evidence>
<dbReference type="Gene3D" id="2.90.10.10">
    <property type="entry name" value="Bulb-type lectin domain"/>
    <property type="match status" value="1"/>
</dbReference>
<reference evidence="17" key="1">
    <citation type="journal article" date="2019" name="Nat. Commun.">
        <title>The genome of broomcorn millet.</title>
        <authorList>
            <person name="Zou C."/>
            <person name="Miki D."/>
            <person name="Li D."/>
            <person name="Tang Q."/>
            <person name="Xiao L."/>
            <person name="Rajput S."/>
            <person name="Deng P."/>
            <person name="Jia W."/>
            <person name="Huang R."/>
            <person name="Zhang M."/>
            <person name="Sun Y."/>
            <person name="Hu J."/>
            <person name="Fu X."/>
            <person name="Schnable P.S."/>
            <person name="Li F."/>
            <person name="Zhang H."/>
            <person name="Feng B."/>
            <person name="Zhu X."/>
            <person name="Liu R."/>
            <person name="Schnable J.C."/>
            <person name="Zhu J.-K."/>
            <person name="Zhang H."/>
        </authorList>
    </citation>
    <scope>NUCLEOTIDE SEQUENCE [LARGE SCALE GENOMIC DNA]</scope>
</reference>
<keyword evidence="10" id="KW-0245">EGF-like domain</keyword>
<keyword evidence="6 11" id="KW-0472">Membrane</keyword>
<dbReference type="GO" id="GO:0051707">
    <property type="term" value="P:response to other organism"/>
    <property type="evidence" value="ECO:0007669"/>
    <property type="project" value="UniProtKB-ARBA"/>
</dbReference>
<evidence type="ECO:0000256" key="4">
    <source>
        <dbReference type="ARBA" id="ARBA00022729"/>
    </source>
</evidence>
<dbReference type="PROSITE" id="PS50948">
    <property type="entry name" value="PAN"/>
    <property type="match status" value="1"/>
</dbReference>
<evidence type="ECO:0000256" key="1">
    <source>
        <dbReference type="ARBA" id="ARBA00004479"/>
    </source>
</evidence>
<evidence type="ECO:0000259" key="15">
    <source>
        <dbReference type="PROSITE" id="PS50948"/>
    </source>
</evidence>
<dbReference type="InterPro" id="IPR036426">
    <property type="entry name" value="Bulb-type_lectin_dom_sf"/>
</dbReference>
<evidence type="ECO:0000256" key="10">
    <source>
        <dbReference type="PROSITE-ProRule" id="PRU00076"/>
    </source>
</evidence>
<feature type="domain" description="Bulb-type lectin" evidence="14">
    <location>
        <begin position="19"/>
        <end position="149"/>
    </location>
</feature>
<dbReference type="SMART" id="SM00108">
    <property type="entry name" value="B_lectin"/>
    <property type="match status" value="1"/>
</dbReference>
<dbReference type="EC" id="2.7.11.1" evidence="2"/>
<evidence type="ECO:0000313" key="17">
    <source>
        <dbReference type="Proteomes" id="UP000275267"/>
    </source>
</evidence>
<gene>
    <name evidence="16" type="ORF">C2845_PM08G21560</name>
</gene>
<dbReference type="PANTHER" id="PTHR47974:SF15">
    <property type="entry name" value="RECEPTOR-LIKE SERINE_THREONINE-PROTEIN KINASE"/>
    <property type="match status" value="1"/>
</dbReference>
<protein>
    <recommendedName>
        <fullName evidence="2">non-specific serine/threonine protein kinase</fullName>
        <ecNumber evidence="2">2.7.11.1</ecNumber>
    </recommendedName>
</protein>
<evidence type="ECO:0000256" key="2">
    <source>
        <dbReference type="ARBA" id="ARBA00012513"/>
    </source>
</evidence>
<proteinExistence type="predicted"/>
<keyword evidence="4 12" id="KW-0732">Signal</keyword>
<dbReference type="PANTHER" id="PTHR47974">
    <property type="entry name" value="OS07G0415500 PROTEIN"/>
    <property type="match status" value="1"/>
</dbReference>
<evidence type="ECO:0000256" key="9">
    <source>
        <dbReference type="ARBA" id="ARBA00048679"/>
    </source>
</evidence>
<keyword evidence="7" id="KW-0675">Receptor</keyword>
<comment type="caution">
    <text evidence="16">The sequence shown here is derived from an EMBL/GenBank/DDBJ whole genome shotgun (WGS) entry which is preliminary data.</text>
</comment>
<feature type="chain" id="PRO_5018110905" description="non-specific serine/threonine protein kinase" evidence="12">
    <location>
        <begin position="23"/>
        <end position="483"/>
    </location>
</feature>
<dbReference type="InterPro" id="IPR000742">
    <property type="entry name" value="EGF"/>
</dbReference>
<sequence length="483" mass="52299">MARYVICLAFILLLAVVPCSSASAQHMLGAGSSLSVEDHGRPFLTSSDGTYSCGFQEAGENAFSFSVWYTGAAEKTAVWTANPGVPVSGQSSRISFRGDGNLALDNVNGTTVWESKTSGSGGALTISLLDTGNLVILDPSSSTGGGRVVWQSFDWPTDTLVPSQPLTKDKKLVAGYFNLHYDNDNVLRLLYDGPEVSSNYWPNPDYSLFENNRIGYNSSRIGVLDDTGVFRSSDNLVQPCSTQGLCGENAICEYQPSLRCSCLPGYEMVNPRDWSEGCKPMFSSSTSSCGIHATPPKKFKFVELQDTNFYGYDLAYNSSVSFEDCKKLCLEMCSCAAFSYRLTGTGFCYAKGTLFHGYRSPDFPGSMHLKVPYSFDASATSVYARGTAGLACNPNDPVPVALAGSQDNRWPYLFGFAGVLGVLDLLFIATGWWFLSSKQSTPNSLEAGYTMLRGQFRRFSYPELKAATGNFKEELGRGGSGVV</sequence>
<dbReference type="CDD" id="cd01098">
    <property type="entry name" value="PAN_AP_plant"/>
    <property type="match status" value="1"/>
</dbReference>
<dbReference type="InterPro" id="IPR001480">
    <property type="entry name" value="Bulb-type_lectin_dom"/>
</dbReference>
<keyword evidence="3 11" id="KW-0812">Transmembrane</keyword>
<name>A0A3L6QZB1_PANMI</name>
<dbReference type="Pfam" id="PF08276">
    <property type="entry name" value="PAN_2"/>
    <property type="match status" value="1"/>
</dbReference>
<dbReference type="Proteomes" id="UP000275267">
    <property type="component" value="Unassembled WGS sequence"/>
</dbReference>
<organism evidence="16 17">
    <name type="scientific">Panicum miliaceum</name>
    <name type="common">Proso millet</name>
    <name type="synonym">Broomcorn millet</name>
    <dbReference type="NCBI Taxonomy" id="4540"/>
    <lineage>
        <taxon>Eukaryota</taxon>
        <taxon>Viridiplantae</taxon>
        <taxon>Streptophyta</taxon>
        <taxon>Embryophyta</taxon>
        <taxon>Tracheophyta</taxon>
        <taxon>Spermatophyta</taxon>
        <taxon>Magnoliopsida</taxon>
        <taxon>Liliopsida</taxon>
        <taxon>Poales</taxon>
        <taxon>Poaceae</taxon>
        <taxon>PACMAD clade</taxon>
        <taxon>Panicoideae</taxon>
        <taxon>Panicodae</taxon>
        <taxon>Paniceae</taxon>
        <taxon>Panicinae</taxon>
        <taxon>Panicum</taxon>
        <taxon>Panicum sect. Panicum</taxon>
    </lineage>
</organism>
<evidence type="ECO:0000313" key="16">
    <source>
        <dbReference type="EMBL" id="RLM92355.1"/>
    </source>
</evidence>
<dbReference type="AlphaFoldDB" id="A0A3L6QZB1"/>
<dbReference type="GO" id="GO:0004674">
    <property type="term" value="F:protein serine/threonine kinase activity"/>
    <property type="evidence" value="ECO:0007669"/>
    <property type="project" value="UniProtKB-EC"/>
</dbReference>
<evidence type="ECO:0000256" key="6">
    <source>
        <dbReference type="ARBA" id="ARBA00023136"/>
    </source>
</evidence>
<comment type="catalytic activity">
    <reaction evidence="8">
        <text>L-threonyl-[protein] + ATP = O-phospho-L-threonyl-[protein] + ADP + H(+)</text>
        <dbReference type="Rhea" id="RHEA:46608"/>
        <dbReference type="Rhea" id="RHEA-COMP:11060"/>
        <dbReference type="Rhea" id="RHEA-COMP:11605"/>
        <dbReference type="ChEBI" id="CHEBI:15378"/>
        <dbReference type="ChEBI" id="CHEBI:30013"/>
        <dbReference type="ChEBI" id="CHEBI:30616"/>
        <dbReference type="ChEBI" id="CHEBI:61977"/>
        <dbReference type="ChEBI" id="CHEBI:456216"/>
        <dbReference type="EC" id="2.7.11.1"/>
    </reaction>
</comment>
<feature type="signal peptide" evidence="12">
    <location>
        <begin position="1"/>
        <end position="22"/>
    </location>
</feature>
<evidence type="ECO:0000256" key="11">
    <source>
        <dbReference type="SAM" id="Phobius"/>
    </source>
</evidence>
<dbReference type="SUPFAM" id="SSF51110">
    <property type="entry name" value="alpha-D-mannose-specific plant lectins"/>
    <property type="match status" value="1"/>
</dbReference>
<dbReference type="OrthoDB" id="619632at2759"/>
<evidence type="ECO:0000256" key="12">
    <source>
        <dbReference type="SAM" id="SignalP"/>
    </source>
</evidence>
<keyword evidence="17" id="KW-1185">Reference proteome</keyword>
<evidence type="ECO:0000256" key="7">
    <source>
        <dbReference type="ARBA" id="ARBA00023170"/>
    </source>
</evidence>
<comment type="caution">
    <text evidence="10">Lacks conserved residue(s) required for the propagation of feature annotation.</text>
</comment>
<feature type="domain" description="Apple" evidence="15">
    <location>
        <begin position="289"/>
        <end position="374"/>
    </location>
</feature>
<dbReference type="InterPro" id="IPR003609">
    <property type="entry name" value="Pan_app"/>
</dbReference>
<evidence type="ECO:0000259" key="13">
    <source>
        <dbReference type="PROSITE" id="PS50026"/>
    </source>
</evidence>